<accession>A0A1Q9EYT6</accession>
<feature type="compositionally biased region" description="Polar residues" evidence="2">
    <location>
        <begin position="1075"/>
        <end position="1084"/>
    </location>
</feature>
<gene>
    <name evidence="3" type="ORF">AK812_SmicGene3507</name>
</gene>
<sequence>MNTSKYPVMAPFLQFVHAEQSSQIVRDIPLAMASDLPAEGLEMHPPQPAASSELVLEEQHLEDGATFFRLTWPAFDASAAKSQRFRMSLKPQNPGARFVITSDGQENDRETLEFVAASAGFDAVLLGFFVDAKHERFGEVGGASEGAAEEHFAKFPMEQEEWSAALTSLDGENPAAHHLCLFAPWKISEEAARWRRAQHFQWQCLRTLPVAGRRFKKGRLPVPGDVSEDLRGPSRAAVAIAGRLELERSATGFDRALWDDAIQQLGLRQEQTKMPPLECPPSVVSAETDKNLEMSGQMHQAFCKRASVDQQNDAKKHCAGKKIGSGTDGLHEMMKCAKELRAAMDILAEGKAEMPHSSIALASPVPPGLEKDIIYSNIDSRIDLEMVEMEDAETVRKDPRAFGPARESSEGLGVLKSETGGIKLQREVHHLYPLTLARKGVEMMDFALKLDATRKGVEMMDFALKLDATRDVLDLALEESLLAQGSEALKNEEVEEGLMITPPRLHARGSIEKFGFESPSAAAACSEPKKNWVRQAVSENTCQRMLGVLPRPRSLQVPGTPNLGVLTGQYAKINGLLKFAESFDEAVSAAGGASEVTAKLKEIQEAKAAEAAAASEEPGEAPEPAEDPGEVAEGPELATAKAKIDEVDSMLAQETGMNPNTILKNLTEIIPLWPSVQSPELSDRLAAAFDMLKTRMSAACAGASKEDQQAKLKALMAFAQKMDEAQRSLGSCCPDFLLSMAAAGASQALYLLIERKGLSPDSVDSEPVQAYRGNLSIYWDALGPSEEALAEEQRKRLGDLMRSRITSSYEEHPEKRPGLLKFSEAFDSAIQGLAGAGDANLASELQAKGPDAAAGLSARSWLGRESGKEKDPKIEPPTIDLPMRKAAMDAESQLRRLRKNVEEQSQQIERLTSELGQQSRLVKLLDENLQQTSQQTFALEYRLSNLEHERDTSQRSTRMAFESLGARVTELGIEVAELPTAKEIKDTWSQLERSLATLEQNIRTDMDGRNEALDQELKSTEVRLEARNSGLQQDTAGIRKDVDGCRQDIASLLRHLWGDDLPLRAVCDEPPPSQAEFQTPTEPTTLAVGPKPEEPAAQYRAAAAGMPLVPRIRQAEERLSAVDDSRKANYEDILQRIELKADSSEMRKCLAAKSDVGHTHDCLVSADGSATFAL</sequence>
<evidence type="ECO:0000313" key="4">
    <source>
        <dbReference type="Proteomes" id="UP000186817"/>
    </source>
</evidence>
<name>A0A1Q9EYT6_SYMMI</name>
<dbReference type="OrthoDB" id="438416at2759"/>
<organism evidence="3 4">
    <name type="scientific">Symbiodinium microadriaticum</name>
    <name type="common">Dinoflagellate</name>
    <name type="synonym">Zooxanthella microadriatica</name>
    <dbReference type="NCBI Taxonomy" id="2951"/>
    <lineage>
        <taxon>Eukaryota</taxon>
        <taxon>Sar</taxon>
        <taxon>Alveolata</taxon>
        <taxon>Dinophyceae</taxon>
        <taxon>Suessiales</taxon>
        <taxon>Symbiodiniaceae</taxon>
        <taxon>Symbiodinium</taxon>
    </lineage>
</organism>
<comment type="caution">
    <text evidence="3">The sequence shown here is derived from an EMBL/GenBank/DDBJ whole genome shotgun (WGS) entry which is preliminary data.</text>
</comment>
<dbReference type="AlphaFoldDB" id="A0A1Q9EYT6"/>
<proteinExistence type="predicted"/>
<dbReference type="EMBL" id="LSRX01000041">
    <property type="protein sequence ID" value="OLQ12545.1"/>
    <property type="molecule type" value="Genomic_DNA"/>
</dbReference>
<evidence type="ECO:0000313" key="3">
    <source>
        <dbReference type="EMBL" id="OLQ12545.1"/>
    </source>
</evidence>
<feature type="region of interest" description="Disordered" evidence="2">
    <location>
        <begin position="609"/>
        <end position="631"/>
    </location>
</feature>
<protein>
    <submittedName>
        <fullName evidence="3">Uncharacterized protein</fullName>
    </submittedName>
</protein>
<evidence type="ECO:0000256" key="1">
    <source>
        <dbReference type="SAM" id="Coils"/>
    </source>
</evidence>
<feature type="compositionally biased region" description="Acidic residues" evidence="2">
    <location>
        <begin position="617"/>
        <end position="630"/>
    </location>
</feature>
<feature type="coiled-coil region" evidence="1">
    <location>
        <begin position="887"/>
        <end position="921"/>
    </location>
</feature>
<reference evidence="3 4" key="1">
    <citation type="submission" date="2016-02" db="EMBL/GenBank/DDBJ databases">
        <title>Genome analysis of coral dinoflagellate symbionts highlights evolutionary adaptations to a symbiotic lifestyle.</title>
        <authorList>
            <person name="Aranda M."/>
            <person name="Li Y."/>
            <person name="Liew Y.J."/>
            <person name="Baumgarten S."/>
            <person name="Simakov O."/>
            <person name="Wilson M."/>
            <person name="Piel J."/>
            <person name="Ashoor H."/>
            <person name="Bougouffa S."/>
            <person name="Bajic V.B."/>
            <person name="Ryu T."/>
            <person name="Ravasi T."/>
            <person name="Bayer T."/>
            <person name="Micklem G."/>
            <person name="Kim H."/>
            <person name="Bhak J."/>
            <person name="Lajeunesse T.C."/>
            <person name="Voolstra C.R."/>
        </authorList>
    </citation>
    <scope>NUCLEOTIDE SEQUENCE [LARGE SCALE GENOMIC DNA]</scope>
    <source>
        <strain evidence="3 4">CCMP2467</strain>
    </source>
</reference>
<dbReference type="Proteomes" id="UP000186817">
    <property type="component" value="Unassembled WGS sequence"/>
</dbReference>
<keyword evidence="4" id="KW-1185">Reference proteome</keyword>
<evidence type="ECO:0000256" key="2">
    <source>
        <dbReference type="SAM" id="MobiDB-lite"/>
    </source>
</evidence>
<feature type="region of interest" description="Disordered" evidence="2">
    <location>
        <begin position="1071"/>
        <end position="1091"/>
    </location>
</feature>
<keyword evidence="1" id="KW-0175">Coiled coil</keyword>